<sequence>MVEKIGHIKNPLTVIAIFAAIAEISGTTVLPFIESENQGIYIWFLMLFPVFLVGIFFLTLNFNHKVLYAPSDYKNEDNFLKSFGKATTEEKEKKLREEVEEAEDSSSTDENAPGTSGDDTEPQETSSKSASSKHSASSVLNSERHASLMANVSLAEKLSIMKLSKDMGLEFKTDVRFETPSRRKVIFDGLAIDKNKIHAVEVKLFRNKHVNPLRLDRVLLESELIASQLKCIDSKELVIHFMAVVDNPEVNASRVKERLSRYLDRYNVNVKLHVVTLDDLKNEYQYRP</sequence>
<feature type="compositionally biased region" description="Acidic residues" evidence="1">
    <location>
        <begin position="98"/>
        <end position="107"/>
    </location>
</feature>
<evidence type="ECO:0000256" key="2">
    <source>
        <dbReference type="SAM" id="Phobius"/>
    </source>
</evidence>
<evidence type="ECO:0000256" key="1">
    <source>
        <dbReference type="SAM" id="MobiDB-lite"/>
    </source>
</evidence>
<comment type="caution">
    <text evidence="3">The sequence shown here is derived from an EMBL/GenBank/DDBJ whole genome shotgun (WGS) entry which is preliminary data.</text>
</comment>
<accession>A0A194ADJ4</accession>
<dbReference type="Proteomes" id="UP000095200">
    <property type="component" value="Unassembled WGS sequence"/>
</dbReference>
<evidence type="ECO:0000313" key="4">
    <source>
        <dbReference type="Proteomes" id="UP000095200"/>
    </source>
</evidence>
<proteinExistence type="predicted"/>
<keyword evidence="2" id="KW-0812">Transmembrane</keyword>
<feature type="region of interest" description="Disordered" evidence="1">
    <location>
        <begin position="90"/>
        <end position="141"/>
    </location>
</feature>
<dbReference type="EMBL" id="BDFE01000009">
    <property type="protein sequence ID" value="GAU08152.1"/>
    <property type="molecule type" value="Genomic_DNA"/>
</dbReference>
<feature type="transmembrane region" description="Helical" evidence="2">
    <location>
        <begin position="39"/>
        <end position="60"/>
    </location>
</feature>
<keyword evidence="2" id="KW-1133">Transmembrane helix</keyword>
<name>A0A194ADJ4_9BACT</name>
<protein>
    <submittedName>
        <fullName evidence="3">Uncharacterized protein</fullName>
    </submittedName>
</protein>
<keyword evidence="2" id="KW-0472">Membrane</keyword>
<organism evidence="3 4">
    <name type="scientific">Desulfoplanes formicivorans</name>
    <dbReference type="NCBI Taxonomy" id="1592317"/>
    <lineage>
        <taxon>Bacteria</taxon>
        <taxon>Pseudomonadati</taxon>
        <taxon>Thermodesulfobacteriota</taxon>
        <taxon>Desulfovibrionia</taxon>
        <taxon>Desulfovibrionales</taxon>
        <taxon>Desulfoplanaceae</taxon>
        <taxon>Desulfoplanes</taxon>
    </lineage>
</organism>
<evidence type="ECO:0000313" key="3">
    <source>
        <dbReference type="EMBL" id="GAU08152.1"/>
    </source>
</evidence>
<keyword evidence="4" id="KW-1185">Reference proteome</keyword>
<gene>
    <name evidence="3" type="ORF">DPF_0855</name>
</gene>
<dbReference type="STRING" id="1592317.DPF_0855"/>
<feature type="transmembrane region" description="Helical" evidence="2">
    <location>
        <begin position="12"/>
        <end position="33"/>
    </location>
</feature>
<dbReference type="RefSeq" id="WP_069857644.1">
    <property type="nucleotide sequence ID" value="NZ_BDFE01000009.1"/>
</dbReference>
<feature type="compositionally biased region" description="Low complexity" evidence="1">
    <location>
        <begin position="126"/>
        <end position="138"/>
    </location>
</feature>
<reference evidence="4" key="1">
    <citation type="submission" date="2016-06" db="EMBL/GenBank/DDBJ databases">
        <title>Draft genome sequence of Desulfoplanes formicivorans strain Pf12B.</title>
        <authorList>
            <person name="Watanabe M."/>
            <person name="Kojima H."/>
            <person name="Fukui M."/>
        </authorList>
    </citation>
    <scope>NUCLEOTIDE SEQUENCE [LARGE SCALE GENOMIC DNA]</scope>
    <source>
        <strain evidence="4">Pf12B</strain>
    </source>
</reference>
<dbReference type="AlphaFoldDB" id="A0A194ADJ4"/>